<dbReference type="GO" id="GO:0051015">
    <property type="term" value="F:actin filament binding"/>
    <property type="evidence" value="ECO:0007669"/>
    <property type="project" value="TreeGrafter"/>
</dbReference>
<evidence type="ECO:0000256" key="6">
    <source>
        <dbReference type="PROSITE-ProRule" id="PRU00782"/>
    </source>
</evidence>
<evidence type="ECO:0000259" key="8">
    <source>
        <dbReference type="PROSITE" id="PS51456"/>
    </source>
</evidence>
<dbReference type="Gene3D" id="1.20.120.720">
    <property type="entry name" value="Myosin VI head, motor domain, U50 subdomain"/>
    <property type="match status" value="1"/>
</dbReference>
<evidence type="ECO:0000256" key="3">
    <source>
        <dbReference type="ARBA" id="ARBA00023123"/>
    </source>
</evidence>
<proteinExistence type="inferred from homology"/>
<dbReference type="Pfam" id="PF00063">
    <property type="entry name" value="Myosin_head"/>
    <property type="match status" value="1"/>
</dbReference>
<keyword evidence="2 6" id="KW-0067">ATP-binding</keyword>
<evidence type="ECO:0000313" key="9">
    <source>
        <dbReference type="EMBL" id="CCI42944.1"/>
    </source>
</evidence>
<dbReference type="SUPFAM" id="SSF50156">
    <property type="entry name" value="PDZ domain-like"/>
    <property type="match status" value="1"/>
</dbReference>
<dbReference type="InterPro" id="IPR036034">
    <property type="entry name" value="PDZ_sf"/>
</dbReference>
<dbReference type="Gene3D" id="1.10.10.820">
    <property type="match status" value="1"/>
</dbReference>
<evidence type="ECO:0008006" key="11">
    <source>
        <dbReference type="Google" id="ProtNLM"/>
    </source>
</evidence>
<sequence length="1303" mass="147947">MRIGASVWACQDGCWYEAIVDKVLPLSGSLHSIEYECSVIKEKEDHTKEDLAHIRDQDFLLRVSEKHIQPRDPCTVDHRIDDLRSLIFLNQASILHVLAKRFAHGLVYTYTGSILLAINPYRQIALYDDSVKEAYYRCGSSKKLSPHVFATADKAFRKMLFAAPGQKCDQCILVSGESGTGKTESAKLIMSYLAFASLQQRNGKSRTNTVDQIETEHNCIHDRVLESNPILEAFGNAATIRNDNSSRFGKFIQLGFSDTNGELLGASISTYLLERVRIISQAKSERNYHIFYEMCSGSSESERKDLMLLPNIDSYNYLSKSEGHVRADGVEDEESYGKTRHAMAQMGIDADQQMQIMKIVSSVLHLGNICFDTKQSKETSLSVDLTSSSSRESVNATIELLGLEMDLLEKVLTSRQIRAGGEYITMHLAIDQAILARDAIARTLYAQLFDWLVSRINASINYNEQNSSSHFIGIVDIFGFEIFENNSLEQLCINFANEKLQQLFGKFVFTVEQDQYQQEEIDWQLIEYPNNDNCVQMFEKKTLGVFSLLDEQCLMPRGNDEKLANKFYDSLSQNLSFGVSKLQQAKRQFVIHHYAGSVCYTSDGFCDKNKDHSHSNALNVMQSSKSDFLRLILQSVEPFSSPIGMRESKVWGGSFTSSPGRRTSSIMSSTVVAQFKGQLNTLLDIINTTEPHFIRCIKPNDTTNPKEFIQKRVLEQIRCGGVLEAVKISRCGYPVRIAHETFIQKYRCVLGSHGEQVHEVKELAEKLMSKHEHFGQKTQQLKPLQVGKSKVFCMTSTYEQLERARACALYITVVVLQRYLRGFQQRRQYQRLRCCVIQFQCMWRRFQCRRYLGRLLHERKCAIAIQSQFRGYATRMEFRRGRAIVIIQKIVRGWLVRCFHSIATMNMTTVSRGSIETDSSYNVDSQNGTIELDLRRTSAGSTVICSEDVDMSDNKNSDNDKDCFMTSPARLLPSKRIKDYDFTTPKYESNEYDIIWDCGLLGLYFESDEKTGMPVVRRVHESLSNCADIFEVSRGDMLLAVGDTVVTKSDIRSVLILLQEIEKPVQLHFTRSARRLEPYQAEPLELLGEEDYEVLWLDGVPLGLGFRPCPDTGLPCVIQASGNTQLPGMFNVRPGDYLLFINEFSTSGVRFKKIIDILESGPRPVVLRFRHNDPVDDDFQDSLRLSTSTTRPTCMSLDPKTDHSLYYITWKENDGSLGIVVKQEFGQSYPRVISIKNEGAVVRDSQKNRVEVGDILLSINNNNITKMGFGAAMSLLQRGPKPLLLMFQRPRISIAMSTRSCGM</sequence>
<feature type="domain" description="PDZ" evidence="7">
    <location>
        <begin position="1211"/>
        <end position="1291"/>
    </location>
</feature>
<dbReference type="STRING" id="65357.A0A024G8H4"/>
<dbReference type="EMBL" id="CAIX01000041">
    <property type="protein sequence ID" value="CCI42944.1"/>
    <property type="molecule type" value="Genomic_DNA"/>
</dbReference>
<dbReference type="GO" id="GO:0005737">
    <property type="term" value="C:cytoplasm"/>
    <property type="evidence" value="ECO:0007669"/>
    <property type="project" value="TreeGrafter"/>
</dbReference>
<evidence type="ECO:0000313" key="10">
    <source>
        <dbReference type="Proteomes" id="UP000053237"/>
    </source>
</evidence>
<dbReference type="SMART" id="SM00242">
    <property type="entry name" value="MYSc"/>
    <property type="match status" value="1"/>
</dbReference>
<dbReference type="FunCoup" id="A0A024G8H4">
    <property type="interactions" value="4"/>
</dbReference>
<dbReference type="InterPro" id="IPR001478">
    <property type="entry name" value="PDZ"/>
</dbReference>
<dbReference type="SMART" id="SM00015">
    <property type="entry name" value="IQ"/>
    <property type="match status" value="4"/>
</dbReference>
<dbReference type="Pfam" id="PF00612">
    <property type="entry name" value="IQ"/>
    <property type="match status" value="3"/>
</dbReference>
<dbReference type="CDD" id="cd23767">
    <property type="entry name" value="IQCD"/>
    <property type="match status" value="1"/>
</dbReference>
<dbReference type="Gene3D" id="6.20.240.20">
    <property type="match status" value="1"/>
</dbReference>
<dbReference type="SMART" id="SM00228">
    <property type="entry name" value="PDZ"/>
    <property type="match status" value="3"/>
</dbReference>
<dbReference type="OrthoDB" id="6108017at2759"/>
<comment type="similarity">
    <text evidence="6">Belongs to the TRAFAC class myosin-kinesin ATPase superfamily. Myosin family.</text>
</comment>
<gene>
    <name evidence="9" type="ORF">BN9_037280</name>
</gene>
<feature type="binding site" evidence="6">
    <location>
        <begin position="176"/>
        <end position="183"/>
    </location>
    <ligand>
        <name>ATP</name>
        <dbReference type="ChEBI" id="CHEBI:30616"/>
    </ligand>
</feature>
<evidence type="ECO:0000256" key="1">
    <source>
        <dbReference type="ARBA" id="ARBA00022741"/>
    </source>
</evidence>
<dbReference type="GO" id="GO:0005524">
    <property type="term" value="F:ATP binding"/>
    <property type="evidence" value="ECO:0007669"/>
    <property type="project" value="UniProtKB-UniRule"/>
</dbReference>
<feature type="region of interest" description="Actin-binding" evidence="6">
    <location>
        <begin position="679"/>
        <end position="701"/>
    </location>
</feature>
<dbReference type="Proteomes" id="UP000053237">
    <property type="component" value="Unassembled WGS sequence"/>
</dbReference>
<dbReference type="GO" id="GO:0016459">
    <property type="term" value="C:myosin complex"/>
    <property type="evidence" value="ECO:0007669"/>
    <property type="project" value="UniProtKB-KW"/>
</dbReference>
<dbReference type="InParanoid" id="A0A024G8H4"/>
<feature type="domain" description="Myosin motor" evidence="8">
    <location>
        <begin position="78"/>
        <end position="806"/>
    </location>
</feature>
<evidence type="ECO:0000256" key="4">
    <source>
        <dbReference type="ARBA" id="ARBA00023175"/>
    </source>
</evidence>
<dbReference type="FunFam" id="1.10.10.820:FF:000001">
    <property type="entry name" value="Myosin heavy chain"/>
    <property type="match status" value="1"/>
</dbReference>
<dbReference type="Gene3D" id="1.20.5.190">
    <property type="match status" value="2"/>
</dbReference>
<organism evidence="9 10">
    <name type="scientific">Albugo candida</name>
    <dbReference type="NCBI Taxonomy" id="65357"/>
    <lineage>
        <taxon>Eukaryota</taxon>
        <taxon>Sar</taxon>
        <taxon>Stramenopiles</taxon>
        <taxon>Oomycota</taxon>
        <taxon>Peronosporomycetes</taxon>
        <taxon>Albuginales</taxon>
        <taxon>Albuginaceae</taxon>
        <taxon>Albugo</taxon>
    </lineage>
</organism>
<dbReference type="Gene3D" id="1.20.58.530">
    <property type="match status" value="1"/>
</dbReference>
<dbReference type="InterPro" id="IPR027417">
    <property type="entry name" value="P-loop_NTPase"/>
</dbReference>
<dbReference type="GO" id="GO:0000146">
    <property type="term" value="F:microfilament motor activity"/>
    <property type="evidence" value="ECO:0007669"/>
    <property type="project" value="TreeGrafter"/>
</dbReference>
<keyword evidence="10" id="KW-1185">Reference proteome</keyword>
<comment type="caution">
    <text evidence="9">The sequence shown here is derived from an EMBL/GenBank/DDBJ whole genome shotgun (WGS) entry which is preliminary data.</text>
</comment>
<keyword evidence="1 6" id="KW-0547">Nucleotide-binding</keyword>
<accession>A0A024G8H4</accession>
<dbReference type="Gene3D" id="2.30.42.10">
    <property type="match status" value="1"/>
</dbReference>
<keyword evidence="5 6" id="KW-0009">Actin-binding</keyword>
<evidence type="ECO:0000256" key="2">
    <source>
        <dbReference type="ARBA" id="ARBA00022840"/>
    </source>
</evidence>
<dbReference type="PRINTS" id="PR00193">
    <property type="entry name" value="MYOSINHEAVY"/>
</dbReference>
<dbReference type="PROSITE" id="PS50106">
    <property type="entry name" value="PDZ"/>
    <property type="match status" value="1"/>
</dbReference>
<dbReference type="PANTHER" id="PTHR13140:SF845">
    <property type="entry name" value="MYOSIN-LIKE PROTEIN"/>
    <property type="match status" value="1"/>
</dbReference>
<dbReference type="PANTHER" id="PTHR13140">
    <property type="entry name" value="MYOSIN"/>
    <property type="match status" value="1"/>
</dbReference>
<reference evidence="9 10" key="1">
    <citation type="submission" date="2012-05" db="EMBL/GenBank/DDBJ databases">
        <title>Recombination and specialization in a pathogen metapopulation.</title>
        <authorList>
            <person name="Gardiner A."/>
            <person name="Kemen E."/>
            <person name="Schultz-Larsen T."/>
            <person name="MacLean D."/>
            <person name="Van Oosterhout C."/>
            <person name="Jones J.D.G."/>
        </authorList>
    </citation>
    <scope>NUCLEOTIDE SEQUENCE [LARGE SCALE GENOMIC DNA]</scope>
    <source>
        <strain evidence="9 10">Ac Nc2</strain>
    </source>
</reference>
<dbReference type="SUPFAM" id="SSF52540">
    <property type="entry name" value="P-loop containing nucleoside triphosphate hydrolases"/>
    <property type="match status" value="1"/>
</dbReference>
<dbReference type="GO" id="GO:0007015">
    <property type="term" value="P:actin filament organization"/>
    <property type="evidence" value="ECO:0007669"/>
    <property type="project" value="TreeGrafter"/>
</dbReference>
<dbReference type="InterPro" id="IPR001609">
    <property type="entry name" value="Myosin_head_motor_dom-like"/>
</dbReference>
<dbReference type="InterPro" id="IPR000048">
    <property type="entry name" value="IQ_motif_EF-hand-BS"/>
</dbReference>
<evidence type="ECO:0000256" key="5">
    <source>
        <dbReference type="ARBA" id="ARBA00023203"/>
    </source>
</evidence>
<dbReference type="PROSITE" id="PS50096">
    <property type="entry name" value="IQ"/>
    <property type="match status" value="2"/>
</dbReference>
<dbReference type="Gene3D" id="3.40.850.10">
    <property type="entry name" value="Kinesin motor domain"/>
    <property type="match status" value="1"/>
</dbReference>
<dbReference type="PROSITE" id="PS51456">
    <property type="entry name" value="MYOSIN_MOTOR"/>
    <property type="match status" value="1"/>
</dbReference>
<dbReference type="GO" id="GO:0016020">
    <property type="term" value="C:membrane"/>
    <property type="evidence" value="ECO:0007669"/>
    <property type="project" value="TreeGrafter"/>
</dbReference>
<keyword evidence="4 6" id="KW-0505">Motor protein</keyword>
<dbReference type="InterPro" id="IPR036961">
    <property type="entry name" value="Kinesin_motor_dom_sf"/>
</dbReference>
<keyword evidence="3 6" id="KW-0518">Myosin</keyword>
<evidence type="ECO:0000259" key="7">
    <source>
        <dbReference type="PROSITE" id="PS50106"/>
    </source>
</evidence>
<name>A0A024G8H4_9STRA</name>
<protein>
    <recommendedName>
        <fullName evidence="11">Myosin motor domain-containing protein</fullName>
    </recommendedName>
</protein>